<proteinExistence type="predicted"/>
<accession>A0A1H2SS38</accession>
<feature type="domain" description="CinA C-terminal" evidence="1">
    <location>
        <begin position="12"/>
        <end position="164"/>
    </location>
</feature>
<evidence type="ECO:0000259" key="1">
    <source>
        <dbReference type="Pfam" id="PF02464"/>
    </source>
</evidence>
<name>A0A1H2SS38_9RHOB</name>
<dbReference type="NCBIfam" id="TIGR00199">
    <property type="entry name" value="PncC_domain"/>
    <property type="match status" value="1"/>
</dbReference>
<dbReference type="AlphaFoldDB" id="A0A1H2SS38"/>
<dbReference type="Gene3D" id="3.90.950.20">
    <property type="entry name" value="CinA-like"/>
    <property type="match status" value="1"/>
</dbReference>
<evidence type="ECO:0000313" key="2">
    <source>
        <dbReference type="EMBL" id="SDW34432.1"/>
    </source>
</evidence>
<dbReference type="Pfam" id="PF02464">
    <property type="entry name" value="CinA"/>
    <property type="match status" value="1"/>
</dbReference>
<sequence>MTDDLLPPEILTLAAEVVAAAKAAGVKIVTAESCTGGLIMGALTAIAGSSAVAERGYVVYSNHAKQEALGVSGAVLREHGAVSEPAAGAMATGALERSRARIAVSVTGVAGPGASGPKPEGMVCFGLVAGTDPVRTETIQFGALGRGKVREATILHALALLKSACET</sequence>
<protein>
    <submittedName>
        <fullName evidence="2">Nicotinamide-nucleotide amidase</fullName>
    </submittedName>
</protein>
<keyword evidence="3" id="KW-1185">Reference proteome</keyword>
<dbReference type="InterPro" id="IPR036653">
    <property type="entry name" value="CinA-like_C"/>
</dbReference>
<dbReference type="OrthoDB" id="9801454at2"/>
<dbReference type="SUPFAM" id="SSF142433">
    <property type="entry name" value="CinA-like"/>
    <property type="match status" value="1"/>
</dbReference>
<dbReference type="InterPro" id="IPR008136">
    <property type="entry name" value="CinA_C"/>
</dbReference>
<gene>
    <name evidence="2" type="ORF">SAMN05444336_101753</name>
</gene>
<dbReference type="Proteomes" id="UP000199118">
    <property type="component" value="Unassembled WGS sequence"/>
</dbReference>
<dbReference type="STRING" id="356660.SAMN05444336_101753"/>
<dbReference type="RefSeq" id="WP_092679762.1">
    <property type="nucleotide sequence ID" value="NZ_FNMZ01000001.1"/>
</dbReference>
<dbReference type="EMBL" id="FNMZ01000001">
    <property type="protein sequence ID" value="SDW34432.1"/>
    <property type="molecule type" value="Genomic_DNA"/>
</dbReference>
<evidence type="ECO:0000313" key="3">
    <source>
        <dbReference type="Proteomes" id="UP000199118"/>
    </source>
</evidence>
<reference evidence="2 3" key="1">
    <citation type="submission" date="2016-10" db="EMBL/GenBank/DDBJ databases">
        <authorList>
            <person name="de Groot N.N."/>
        </authorList>
    </citation>
    <scope>NUCLEOTIDE SEQUENCE [LARGE SCALE GENOMIC DNA]</scope>
    <source>
        <strain evidence="2 3">DSM 17890</strain>
    </source>
</reference>
<organism evidence="2 3">
    <name type="scientific">Albimonas donghaensis</name>
    <dbReference type="NCBI Taxonomy" id="356660"/>
    <lineage>
        <taxon>Bacteria</taxon>
        <taxon>Pseudomonadati</taxon>
        <taxon>Pseudomonadota</taxon>
        <taxon>Alphaproteobacteria</taxon>
        <taxon>Rhodobacterales</taxon>
        <taxon>Paracoccaceae</taxon>
        <taxon>Albimonas</taxon>
    </lineage>
</organism>